<reference evidence="1 2" key="1">
    <citation type="submission" date="2024-09" db="EMBL/GenBank/DDBJ databases">
        <authorList>
            <person name="Sun Q."/>
            <person name="Mori K."/>
        </authorList>
    </citation>
    <scope>NUCLEOTIDE SEQUENCE [LARGE SCALE GENOMIC DNA]</scope>
    <source>
        <strain evidence="1 2">TBRC 1851</strain>
    </source>
</reference>
<name>A0ABV6U734_9ACTN</name>
<accession>A0ABV6U734</accession>
<dbReference type="Pfam" id="PF14568">
    <property type="entry name" value="SUKH_6"/>
    <property type="match status" value="1"/>
</dbReference>
<sequence length="186" mass="21056">MASVDDFSALIGPPTKQPPIVDWKSLESEVGLVFPADYKELMSRYSEMVIDDFLGLRIPHPGLYSERSQRENALSVLEDLIFDDEDELTYIDERGNCYTGPILSIYPEVGGLYLWGSTNNGDYCLWLTDQDPGNWIVYITRGDIWWNFPGPLLDFLVGLLSGTVRCPLFPNGGLSRTFKEYGRGDR</sequence>
<dbReference type="InterPro" id="IPR037883">
    <property type="entry name" value="Knr4/Smi1-like_sf"/>
</dbReference>
<protein>
    <recommendedName>
        <fullName evidence="3">SUKH superfamily protein</fullName>
    </recommendedName>
</protein>
<keyword evidence="2" id="KW-1185">Reference proteome</keyword>
<proteinExistence type="predicted"/>
<dbReference type="Proteomes" id="UP001589870">
    <property type="component" value="Unassembled WGS sequence"/>
</dbReference>
<dbReference type="EMBL" id="JBHMQT010000038">
    <property type="protein sequence ID" value="MFC0864228.1"/>
    <property type="molecule type" value="Genomic_DNA"/>
</dbReference>
<evidence type="ECO:0000313" key="1">
    <source>
        <dbReference type="EMBL" id="MFC0864228.1"/>
    </source>
</evidence>
<gene>
    <name evidence="1" type="ORF">ACFHYQ_18190</name>
</gene>
<evidence type="ECO:0008006" key="3">
    <source>
        <dbReference type="Google" id="ProtNLM"/>
    </source>
</evidence>
<evidence type="ECO:0000313" key="2">
    <source>
        <dbReference type="Proteomes" id="UP001589870"/>
    </source>
</evidence>
<comment type="caution">
    <text evidence="1">The sequence shown here is derived from an EMBL/GenBank/DDBJ whole genome shotgun (WGS) entry which is preliminary data.</text>
</comment>
<organism evidence="1 2">
    <name type="scientific">Sphaerimonospora cavernae</name>
    <dbReference type="NCBI Taxonomy" id="1740611"/>
    <lineage>
        <taxon>Bacteria</taxon>
        <taxon>Bacillati</taxon>
        <taxon>Actinomycetota</taxon>
        <taxon>Actinomycetes</taxon>
        <taxon>Streptosporangiales</taxon>
        <taxon>Streptosporangiaceae</taxon>
        <taxon>Sphaerimonospora</taxon>
    </lineage>
</organism>
<dbReference type="SUPFAM" id="SSF160631">
    <property type="entry name" value="SMI1/KNR4-like"/>
    <property type="match status" value="1"/>
</dbReference>
<dbReference type="RefSeq" id="WP_394302352.1">
    <property type="nucleotide sequence ID" value="NZ_JBHMQT010000038.1"/>
</dbReference>